<dbReference type="AlphaFoldDB" id="A0A8T0K1R7"/>
<dbReference type="EMBL" id="JABFOF010000007">
    <property type="protein sequence ID" value="KAG2390112.1"/>
    <property type="molecule type" value="Genomic_DNA"/>
</dbReference>
<proteinExistence type="predicted"/>
<gene>
    <name evidence="1" type="ORF">HKW66_Vig0224820</name>
</gene>
<protein>
    <submittedName>
        <fullName evidence="1">Uncharacterized protein</fullName>
    </submittedName>
</protein>
<sequence length="103" mass="11473">MDSLMDTDGNTSFNSIYNRNTEFSFFDPLLMKPDGVTGLSEENTLKQQQGYIMNHTKSQSNSAANNLGSVEEFVSSMMKQKQDNVKLLEGYLCDNNLSDGTSI</sequence>
<dbReference type="Proteomes" id="UP000743370">
    <property type="component" value="Unassembled WGS sequence"/>
</dbReference>
<evidence type="ECO:0000313" key="2">
    <source>
        <dbReference type="Proteomes" id="UP000743370"/>
    </source>
</evidence>
<accession>A0A8T0K1R7</accession>
<reference evidence="1 2" key="1">
    <citation type="submission" date="2020-05" db="EMBL/GenBank/DDBJ databases">
        <title>Vigna angularis (adzuki bean) Var. LongXiaoDou No. 4 denovo assembly.</title>
        <authorList>
            <person name="Xiang H."/>
        </authorList>
    </citation>
    <scope>NUCLEOTIDE SEQUENCE [LARGE SCALE GENOMIC DNA]</scope>
    <source>
        <tissue evidence="1">Leaf</tissue>
    </source>
</reference>
<name>A0A8T0K1R7_PHAAN</name>
<evidence type="ECO:0000313" key="1">
    <source>
        <dbReference type="EMBL" id="KAG2390112.1"/>
    </source>
</evidence>
<comment type="caution">
    <text evidence="1">The sequence shown here is derived from an EMBL/GenBank/DDBJ whole genome shotgun (WGS) entry which is preliminary data.</text>
</comment>
<organism evidence="1 2">
    <name type="scientific">Phaseolus angularis</name>
    <name type="common">Azuki bean</name>
    <name type="synonym">Vigna angularis</name>
    <dbReference type="NCBI Taxonomy" id="3914"/>
    <lineage>
        <taxon>Eukaryota</taxon>
        <taxon>Viridiplantae</taxon>
        <taxon>Streptophyta</taxon>
        <taxon>Embryophyta</taxon>
        <taxon>Tracheophyta</taxon>
        <taxon>Spermatophyta</taxon>
        <taxon>Magnoliopsida</taxon>
        <taxon>eudicotyledons</taxon>
        <taxon>Gunneridae</taxon>
        <taxon>Pentapetalae</taxon>
        <taxon>rosids</taxon>
        <taxon>fabids</taxon>
        <taxon>Fabales</taxon>
        <taxon>Fabaceae</taxon>
        <taxon>Papilionoideae</taxon>
        <taxon>50 kb inversion clade</taxon>
        <taxon>NPAAA clade</taxon>
        <taxon>indigoferoid/millettioid clade</taxon>
        <taxon>Phaseoleae</taxon>
        <taxon>Vigna</taxon>
    </lineage>
</organism>